<evidence type="ECO:0000256" key="1">
    <source>
        <dbReference type="SAM" id="MobiDB-lite"/>
    </source>
</evidence>
<dbReference type="SUPFAM" id="SSF49785">
    <property type="entry name" value="Galactose-binding domain-like"/>
    <property type="match status" value="1"/>
</dbReference>
<protein>
    <submittedName>
        <fullName evidence="3">F-box protein 27</fullName>
    </submittedName>
</protein>
<feature type="domain" description="FBA" evidence="2">
    <location>
        <begin position="138"/>
        <end position="314"/>
    </location>
</feature>
<dbReference type="PROSITE" id="PS51114">
    <property type="entry name" value="FBA"/>
    <property type="match status" value="1"/>
</dbReference>
<dbReference type="GO" id="GO:0006516">
    <property type="term" value="P:glycoprotein catabolic process"/>
    <property type="evidence" value="ECO:0007669"/>
    <property type="project" value="TreeGrafter"/>
</dbReference>
<dbReference type="InterPro" id="IPR008979">
    <property type="entry name" value="Galactose-bd-like_sf"/>
</dbReference>
<evidence type="ECO:0000313" key="3">
    <source>
        <dbReference type="Ensembl" id="ENSUMAP00000026436"/>
    </source>
</evidence>
<dbReference type="PANTHER" id="PTHR12125">
    <property type="entry name" value="F-BOX ONLY PROTEIN 6-LIKE PROTEIN"/>
    <property type="match status" value="1"/>
</dbReference>
<dbReference type="GO" id="GO:0019005">
    <property type="term" value="C:SCF ubiquitin ligase complex"/>
    <property type="evidence" value="ECO:0007669"/>
    <property type="project" value="Ensembl"/>
</dbReference>
<dbReference type="InterPro" id="IPR039752">
    <property type="entry name" value="F-box_only"/>
</dbReference>
<feature type="compositionally biased region" description="Pro residues" evidence="1">
    <location>
        <begin position="114"/>
        <end position="128"/>
    </location>
</feature>
<dbReference type="Ensembl" id="ENSUMAT00000031287.1">
    <property type="protein sequence ID" value="ENSUMAP00000026436.1"/>
    <property type="gene ID" value="ENSUMAG00000019238.1"/>
</dbReference>
<dbReference type="Gene3D" id="2.60.120.260">
    <property type="entry name" value="Galactose-binding domain-like"/>
    <property type="match status" value="1"/>
</dbReference>
<dbReference type="PANTHER" id="PTHR12125:SF9">
    <property type="entry name" value="F-BOX ONLY PROTEIN 27"/>
    <property type="match status" value="1"/>
</dbReference>
<dbReference type="FunFam" id="2.60.120.260:FF:000012">
    <property type="entry name" value="F-box only protein 2"/>
    <property type="match status" value="1"/>
</dbReference>
<feature type="compositionally biased region" description="Pro residues" evidence="1">
    <location>
        <begin position="136"/>
        <end position="147"/>
    </location>
</feature>
<gene>
    <name evidence="3" type="primary">FBXO27</name>
</gene>
<evidence type="ECO:0000259" key="2">
    <source>
        <dbReference type="PROSITE" id="PS51114"/>
    </source>
</evidence>
<dbReference type="SMART" id="SM01198">
    <property type="entry name" value="FBA"/>
    <property type="match status" value="1"/>
</dbReference>
<dbReference type="AlphaFoldDB" id="A0A452UZ72"/>
<dbReference type="GO" id="GO:0061630">
    <property type="term" value="F:ubiquitin protein ligase activity"/>
    <property type="evidence" value="ECO:0007669"/>
    <property type="project" value="TreeGrafter"/>
</dbReference>
<name>A0A452UZ72_URSMA</name>
<sequence>MGIPGRAESQFEKGLDYPPLPLGVGPCPDTSPPFGEQGLTSYLLLPTFPPNKGPIRCQLSFPGIRTQPVASGEERWGHGSQAGDPFNALGINLEAYLPTPQCFRVSASASCPGRLPPSPLPTNLPNTPPMERTTSIPPPQRSPPTPSPSDLLCFTEGLRKWMVQHGGDGWVVEVNRSTVPGAPSQTCFVSSFSWCRKKQVLDLEEEGLWPELLDSGKIEICVSDWWGARHDSGCMYRLLVQLLDANQTVLDKFSAMPVPIQQWNNDVCFQVTHVFSNIKMGVRFVSFEHWGQDTQFWAGHYGARVTNSSVVVRARLP</sequence>
<dbReference type="GO" id="GO:0036503">
    <property type="term" value="P:ERAD pathway"/>
    <property type="evidence" value="ECO:0007669"/>
    <property type="project" value="TreeGrafter"/>
</dbReference>
<reference evidence="3" key="1">
    <citation type="submission" date="2019-03" db="UniProtKB">
        <authorList>
            <consortium name="Ensembl"/>
        </authorList>
    </citation>
    <scope>IDENTIFICATION</scope>
</reference>
<proteinExistence type="predicted"/>
<feature type="region of interest" description="Disordered" evidence="1">
    <location>
        <begin position="114"/>
        <end position="149"/>
    </location>
</feature>
<dbReference type="GeneTree" id="ENSGT00940000161841"/>
<dbReference type="GO" id="GO:0005737">
    <property type="term" value="C:cytoplasm"/>
    <property type="evidence" value="ECO:0007669"/>
    <property type="project" value="TreeGrafter"/>
</dbReference>
<dbReference type="InterPro" id="IPR007397">
    <property type="entry name" value="F-box-assoc_dom"/>
</dbReference>
<accession>A0A452UZ72</accession>
<organism evidence="3">
    <name type="scientific">Ursus maritimus</name>
    <name type="common">Polar bear</name>
    <name type="synonym">Thalarctos maritimus</name>
    <dbReference type="NCBI Taxonomy" id="29073"/>
    <lineage>
        <taxon>Eukaryota</taxon>
        <taxon>Metazoa</taxon>
        <taxon>Chordata</taxon>
        <taxon>Craniata</taxon>
        <taxon>Vertebrata</taxon>
        <taxon>Euteleostomi</taxon>
        <taxon>Mammalia</taxon>
        <taxon>Eutheria</taxon>
        <taxon>Laurasiatheria</taxon>
        <taxon>Carnivora</taxon>
        <taxon>Caniformia</taxon>
        <taxon>Ursidae</taxon>
        <taxon>Ursus</taxon>
    </lineage>
</organism>
<dbReference type="GO" id="GO:0031146">
    <property type="term" value="P:SCF-dependent proteasomal ubiquitin-dependent protein catabolic process"/>
    <property type="evidence" value="ECO:0007669"/>
    <property type="project" value="TreeGrafter"/>
</dbReference>
<dbReference type="Pfam" id="PF04300">
    <property type="entry name" value="FBA"/>
    <property type="match status" value="1"/>
</dbReference>